<dbReference type="EC" id="1.-.-.-" evidence="4"/>
<comment type="similarity">
    <text evidence="1">Belongs to the non-flavoprotein flavin reductase family.</text>
</comment>
<dbReference type="SMART" id="SM00903">
    <property type="entry name" value="Flavin_Reduct"/>
    <property type="match status" value="1"/>
</dbReference>
<reference evidence="4 5" key="1">
    <citation type="submission" date="2023-03" db="EMBL/GenBank/DDBJ databases">
        <title>Complete genome sequences of several Auritidibacter ignavus strains isolated from ear infections.</title>
        <authorList>
            <person name="Baehr T."/>
            <person name="Baumhoegger A.M."/>
        </authorList>
    </citation>
    <scope>NUCLEOTIDE SEQUENCE [LARGE SCALE GENOMIC DNA]</scope>
    <source>
        <strain evidence="4 5">BABAE-6</strain>
    </source>
</reference>
<dbReference type="PANTHER" id="PTHR30466">
    <property type="entry name" value="FLAVIN REDUCTASE"/>
    <property type="match status" value="1"/>
</dbReference>
<dbReference type="Proteomes" id="UP001224674">
    <property type="component" value="Chromosome"/>
</dbReference>
<feature type="domain" description="Flavin reductase like" evidence="3">
    <location>
        <begin position="29"/>
        <end position="174"/>
    </location>
</feature>
<sequence>MTATSFDVFSELRADLTQDISPHNLRHALEQYPTGVVALAGYAQGVKEGLVATSFTVGVSVEPPLVSFAIQNHSRTWPRMREADHIGVSIMGSRQSHICAQLASRSKDRFAGLDLRYSERGSIFLQGAAQWLDTSVYAELPAGDHHIVLLEVHGLASSTEQTSPLVRHRRAFRDLKTAEGNE</sequence>
<dbReference type="GeneID" id="83695833"/>
<dbReference type="PANTHER" id="PTHR30466:SF11">
    <property type="entry name" value="FLAVIN-DEPENDENT MONOOXYGENASE, REDUCTASE SUBUNIT HSAB"/>
    <property type="match status" value="1"/>
</dbReference>
<evidence type="ECO:0000256" key="1">
    <source>
        <dbReference type="ARBA" id="ARBA00008898"/>
    </source>
</evidence>
<dbReference type="InterPro" id="IPR050268">
    <property type="entry name" value="NADH-dep_flavin_reductase"/>
</dbReference>
<evidence type="ECO:0000256" key="2">
    <source>
        <dbReference type="ARBA" id="ARBA00023002"/>
    </source>
</evidence>
<dbReference type="AlphaFoldDB" id="A0AAJ6AGG6"/>
<evidence type="ECO:0000313" key="5">
    <source>
        <dbReference type="Proteomes" id="UP001224674"/>
    </source>
</evidence>
<protein>
    <submittedName>
        <fullName evidence="4">Flavin reductase family protein</fullName>
        <ecNumber evidence="4">1.-.-.-</ecNumber>
    </submittedName>
</protein>
<evidence type="ECO:0000259" key="3">
    <source>
        <dbReference type="SMART" id="SM00903"/>
    </source>
</evidence>
<gene>
    <name evidence="4" type="ORF">QDX21_11625</name>
</gene>
<dbReference type="SUPFAM" id="SSF50475">
    <property type="entry name" value="FMN-binding split barrel"/>
    <property type="match status" value="1"/>
</dbReference>
<evidence type="ECO:0000313" key="4">
    <source>
        <dbReference type="EMBL" id="WGH92928.1"/>
    </source>
</evidence>
<proteinExistence type="inferred from homology"/>
<dbReference type="InterPro" id="IPR002563">
    <property type="entry name" value="Flavin_Rdtase-like_dom"/>
</dbReference>
<dbReference type="GO" id="GO:0042602">
    <property type="term" value="F:riboflavin reductase (NADPH) activity"/>
    <property type="evidence" value="ECO:0007669"/>
    <property type="project" value="TreeGrafter"/>
</dbReference>
<organism evidence="4 5">
    <name type="scientific">Auritidibacter ignavus</name>
    <dbReference type="NCBI Taxonomy" id="678932"/>
    <lineage>
        <taxon>Bacteria</taxon>
        <taxon>Bacillati</taxon>
        <taxon>Actinomycetota</taxon>
        <taxon>Actinomycetes</taxon>
        <taxon>Micrococcales</taxon>
        <taxon>Micrococcaceae</taxon>
        <taxon>Auritidibacter</taxon>
    </lineage>
</organism>
<keyword evidence="2 4" id="KW-0560">Oxidoreductase</keyword>
<name>A0AAJ6AGG6_9MICC</name>
<dbReference type="Pfam" id="PF01613">
    <property type="entry name" value="Flavin_Reduct"/>
    <property type="match status" value="1"/>
</dbReference>
<dbReference type="EMBL" id="CP122566">
    <property type="protein sequence ID" value="WGH92928.1"/>
    <property type="molecule type" value="Genomic_DNA"/>
</dbReference>
<keyword evidence="5" id="KW-1185">Reference proteome</keyword>
<dbReference type="InterPro" id="IPR012349">
    <property type="entry name" value="Split_barrel_FMN-bd"/>
</dbReference>
<dbReference type="RefSeq" id="WP_110098092.1">
    <property type="nucleotide sequence ID" value="NZ_CP122561.1"/>
</dbReference>
<dbReference type="GO" id="GO:0010181">
    <property type="term" value="F:FMN binding"/>
    <property type="evidence" value="ECO:0007669"/>
    <property type="project" value="InterPro"/>
</dbReference>
<accession>A0AAJ6AGG6</accession>
<dbReference type="Gene3D" id="2.30.110.10">
    <property type="entry name" value="Electron Transport, Fmn-binding Protein, Chain A"/>
    <property type="match status" value="1"/>
</dbReference>